<evidence type="ECO:0000256" key="7">
    <source>
        <dbReference type="HAMAP-Rule" id="MF_00444"/>
    </source>
</evidence>
<dbReference type="RefSeq" id="WP_204699286.1">
    <property type="nucleotide sequence ID" value="NZ_JAFBEC010000013.1"/>
</dbReference>
<dbReference type="Gene3D" id="3.90.226.10">
    <property type="entry name" value="2-enoyl-CoA Hydratase, Chain A, domain 1"/>
    <property type="match status" value="1"/>
</dbReference>
<dbReference type="CDD" id="cd07017">
    <property type="entry name" value="S14_ClpP_2"/>
    <property type="match status" value="1"/>
</dbReference>
<gene>
    <name evidence="7" type="primary">clpP</name>
    <name evidence="10" type="ORF">JOD17_003596</name>
</gene>
<dbReference type="GO" id="GO:0004252">
    <property type="term" value="F:serine-type endopeptidase activity"/>
    <property type="evidence" value="ECO:0007669"/>
    <property type="project" value="UniProtKB-EC"/>
</dbReference>
<feature type="active site" description="Nucleophile" evidence="7">
    <location>
        <position position="98"/>
    </location>
</feature>
<organism evidence="10 11">
    <name type="scientific">Geomicrobium sediminis</name>
    <dbReference type="NCBI Taxonomy" id="1347788"/>
    <lineage>
        <taxon>Bacteria</taxon>
        <taxon>Bacillati</taxon>
        <taxon>Bacillota</taxon>
        <taxon>Bacilli</taxon>
        <taxon>Bacillales</taxon>
        <taxon>Geomicrobium</taxon>
    </lineage>
</organism>
<dbReference type="NCBIfam" id="NF009205">
    <property type="entry name" value="PRK12553.1"/>
    <property type="match status" value="1"/>
</dbReference>
<keyword evidence="4 7" id="KW-0378">Hydrolase</keyword>
<evidence type="ECO:0000256" key="1">
    <source>
        <dbReference type="ARBA" id="ARBA00007039"/>
    </source>
</evidence>
<accession>A0ABS2PGB2</accession>
<dbReference type="InterPro" id="IPR029045">
    <property type="entry name" value="ClpP/crotonase-like_dom_sf"/>
</dbReference>
<dbReference type="Proteomes" id="UP000741863">
    <property type="component" value="Unassembled WGS sequence"/>
</dbReference>
<keyword evidence="5 7" id="KW-0720">Serine protease</keyword>
<evidence type="ECO:0000256" key="4">
    <source>
        <dbReference type="ARBA" id="ARBA00022801"/>
    </source>
</evidence>
<feature type="active site" evidence="7 8">
    <location>
        <position position="123"/>
    </location>
</feature>
<evidence type="ECO:0000256" key="3">
    <source>
        <dbReference type="ARBA" id="ARBA00022670"/>
    </source>
</evidence>
<dbReference type="PANTHER" id="PTHR10381:SF70">
    <property type="entry name" value="ATP-DEPENDENT CLP PROTEASE PROTEOLYTIC SUBUNIT"/>
    <property type="match status" value="1"/>
</dbReference>
<keyword evidence="2 7" id="KW-0963">Cytoplasm</keyword>
<dbReference type="Pfam" id="PF00574">
    <property type="entry name" value="CLP_protease"/>
    <property type="match status" value="1"/>
</dbReference>
<dbReference type="HAMAP" id="MF_00444">
    <property type="entry name" value="ClpP"/>
    <property type="match status" value="1"/>
</dbReference>
<comment type="caution">
    <text evidence="10">The sequence shown here is derived from an EMBL/GenBank/DDBJ whole genome shotgun (WGS) entry which is preliminary data.</text>
</comment>
<proteinExistence type="inferred from homology"/>
<reference evidence="10 11" key="1">
    <citation type="submission" date="2021-01" db="EMBL/GenBank/DDBJ databases">
        <title>Genomic Encyclopedia of Type Strains, Phase IV (KMG-IV): sequencing the most valuable type-strain genomes for metagenomic binning, comparative biology and taxonomic classification.</title>
        <authorList>
            <person name="Goeker M."/>
        </authorList>
    </citation>
    <scope>NUCLEOTIDE SEQUENCE [LARGE SCALE GENOMIC DNA]</scope>
    <source>
        <strain evidence="10 11">DSM 25540</strain>
    </source>
</reference>
<dbReference type="PANTHER" id="PTHR10381">
    <property type="entry name" value="ATP-DEPENDENT CLP PROTEASE PROTEOLYTIC SUBUNIT"/>
    <property type="match status" value="1"/>
</dbReference>
<dbReference type="EC" id="3.4.21.92" evidence="7"/>
<dbReference type="InterPro" id="IPR033135">
    <property type="entry name" value="ClpP_His_AS"/>
</dbReference>
<dbReference type="EMBL" id="JAFBEC010000013">
    <property type="protein sequence ID" value="MBM7634477.1"/>
    <property type="molecule type" value="Genomic_DNA"/>
</dbReference>
<evidence type="ECO:0000256" key="2">
    <source>
        <dbReference type="ARBA" id="ARBA00022490"/>
    </source>
</evidence>
<comment type="function">
    <text evidence="7">Cleaves peptides in various proteins in a process that requires ATP hydrolysis. Has a chymotrypsin-like activity. Plays a major role in the degradation of misfolded proteins.</text>
</comment>
<evidence type="ECO:0000313" key="11">
    <source>
        <dbReference type="Proteomes" id="UP000741863"/>
    </source>
</evidence>
<sequence length="192" mass="21213">MQTLPYVIEQTATSERSYDIYSRLLKDRIIFIGTEIHDQMANAVVAQLLFLASEDEKKDISLYIQSPGGSISAGFSIIDTMNVIKPDVATLCTGMAASMGAQILAMGAKGKRYALPNAEIMIHQPSGGTKGQASDMLIYAKRIERHRALIQKQLAERTGQTEEQVAKDINRDHFMNAFEAKEYGLIDHIYGG</sequence>
<comment type="similarity">
    <text evidence="1 7 9">Belongs to the peptidase S14 family.</text>
</comment>
<comment type="catalytic activity">
    <reaction evidence="6 7 8">
        <text>Hydrolysis of proteins to small peptides in the presence of ATP and magnesium. alpha-casein is the usual test substrate. In the absence of ATP, only oligopeptides shorter than five residues are hydrolyzed (such as succinyl-Leu-Tyr-|-NHMec, and Leu-Tyr-Leu-|-Tyr-Trp, in which cleavage of the -Tyr-|-Leu- and -Tyr-|-Trp bonds also occurs).</text>
        <dbReference type="EC" id="3.4.21.92"/>
    </reaction>
</comment>
<evidence type="ECO:0000256" key="6">
    <source>
        <dbReference type="ARBA" id="ARBA00034021"/>
    </source>
</evidence>
<evidence type="ECO:0000313" key="10">
    <source>
        <dbReference type="EMBL" id="MBM7634477.1"/>
    </source>
</evidence>
<protein>
    <recommendedName>
        <fullName evidence="7 9">ATP-dependent Clp protease proteolytic subunit</fullName>
        <ecNumber evidence="7">3.4.21.92</ecNumber>
    </recommendedName>
    <alternativeName>
        <fullName evidence="7">Endopeptidase Clp</fullName>
    </alternativeName>
</protein>
<dbReference type="InterPro" id="IPR001907">
    <property type="entry name" value="ClpP"/>
</dbReference>
<dbReference type="InterPro" id="IPR023562">
    <property type="entry name" value="ClpP/TepA"/>
</dbReference>
<keyword evidence="3 7" id="KW-0645">Protease</keyword>
<evidence type="ECO:0000256" key="9">
    <source>
        <dbReference type="RuleBase" id="RU003567"/>
    </source>
</evidence>
<dbReference type="GO" id="GO:0006508">
    <property type="term" value="P:proteolysis"/>
    <property type="evidence" value="ECO:0007669"/>
    <property type="project" value="UniProtKB-KW"/>
</dbReference>
<evidence type="ECO:0000256" key="5">
    <source>
        <dbReference type="ARBA" id="ARBA00022825"/>
    </source>
</evidence>
<name>A0ABS2PGB2_9BACL</name>
<comment type="subcellular location">
    <subcellularLocation>
        <location evidence="7">Cytoplasm</location>
    </subcellularLocation>
</comment>
<dbReference type="NCBIfam" id="NF001368">
    <property type="entry name" value="PRK00277.1"/>
    <property type="match status" value="1"/>
</dbReference>
<evidence type="ECO:0000256" key="8">
    <source>
        <dbReference type="PROSITE-ProRule" id="PRU10086"/>
    </source>
</evidence>
<dbReference type="SUPFAM" id="SSF52096">
    <property type="entry name" value="ClpP/crotonase"/>
    <property type="match status" value="1"/>
</dbReference>
<comment type="subunit">
    <text evidence="7">Fourteen ClpP subunits assemble into 2 heptameric rings which stack back to back to give a disk-like structure with a central cavity, resembling the structure of eukaryotic proteasomes.</text>
</comment>
<keyword evidence="11" id="KW-1185">Reference proteome</keyword>
<dbReference type="PROSITE" id="PS00382">
    <property type="entry name" value="CLP_PROTEASE_HIS"/>
    <property type="match status" value="1"/>
</dbReference>
<dbReference type="PRINTS" id="PR00127">
    <property type="entry name" value="CLPPROTEASEP"/>
</dbReference>